<keyword evidence="1" id="KW-1133">Transmembrane helix</keyword>
<dbReference type="RefSeq" id="WP_140193483.1">
    <property type="nucleotide sequence ID" value="NZ_CP065915.1"/>
</dbReference>
<name>A0A5C5GFQ2_9RHOB</name>
<dbReference type="AlphaFoldDB" id="A0A5C5GFQ2"/>
<keyword evidence="1" id="KW-0472">Membrane</keyword>
<feature type="transmembrane region" description="Helical" evidence="1">
    <location>
        <begin position="23"/>
        <end position="41"/>
    </location>
</feature>
<accession>A0A5C5GFQ2</accession>
<keyword evidence="3" id="KW-1185">Reference proteome</keyword>
<evidence type="ECO:0000313" key="2">
    <source>
        <dbReference type="EMBL" id="TNY32799.1"/>
    </source>
</evidence>
<organism evidence="2 3">
    <name type="scientific">Pelagovum pacificum</name>
    <dbReference type="NCBI Taxonomy" id="2588711"/>
    <lineage>
        <taxon>Bacteria</taxon>
        <taxon>Pseudomonadati</taxon>
        <taxon>Pseudomonadota</taxon>
        <taxon>Alphaproteobacteria</taxon>
        <taxon>Rhodobacterales</taxon>
        <taxon>Paracoccaceae</taxon>
        <taxon>Pelagovum</taxon>
    </lineage>
</organism>
<dbReference type="Proteomes" id="UP000314011">
    <property type="component" value="Unassembled WGS sequence"/>
</dbReference>
<sequence length="64" mass="6350">MRLFGGRCGVCMTPKPPFKRGEVILSLVIVAILAIGIGTFTSRIAAIADVNGAFAGGQSGGAGG</sequence>
<gene>
    <name evidence="2" type="ORF">FHY64_05850</name>
</gene>
<evidence type="ECO:0000313" key="3">
    <source>
        <dbReference type="Proteomes" id="UP000314011"/>
    </source>
</evidence>
<proteinExistence type="predicted"/>
<dbReference type="EMBL" id="VFFF01000001">
    <property type="protein sequence ID" value="TNY32799.1"/>
    <property type="molecule type" value="Genomic_DNA"/>
</dbReference>
<keyword evidence="1" id="KW-0812">Transmembrane</keyword>
<comment type="caution">
    <text evidence="2">The sequence shown here is derived from an EMBL/GenBank/DDBJ whole genome shotgun (WGS) entry which is preliminary data.</text>
</comment>
<reference evidence="2 3" key="1">
    <citation type="submission" date="2019-06" db="EMBL/GenBank/DDBJ databases">
        <title>Genome of new Rhodobacteraceae sp. SM1903.</title>
        <authorList>
            <person name="Ren X."/>
        </authorList>
    </citation>
    <scope>NUCLEOTIDE SEQUENCE [LARGE SCALE GENOMIC DNA]</scope>
    <source>
        <strain evidence="2 3">SM1903</strain>
    </source>
</reference>
<evidence type="ECO:0000256" key="1">
    <source>
        <dbReference type="SAM" id="Phobius"/>
    </source>
</evidence>
<protein>
    <submittedName>
        <fullName evidence="2">Uncharacterized protein</fullName>
    </submittedName>
</protein>